<dbReference type="AlphaFoldDB" id="A0A2W5U2N2"/>
<dbReference type="InterPro" id="IPR000914">
    <property type="entry name" value="SBP_5_dom"/>
</dbReference>
<name>A0A2W5U2N2_CERSP</name>
<evidence type="ECO:0000256" key="1">
    <source>
        <dbReference type="ARBA" id="ARBA00004418"/>
    </source>
</evidence>
<organism evidence="5 6">
    <name type="scientific">Cereibacter sphaeroides</name>
    <name type="common">Rhodobacter sphaeroides</name>
    <dbReference type="NCBI Taxonomy" id="1063"/>
    <lineage>
        <taxon>Bacteria</taxon>
        <taxon>Pseudomonadati</taxon>
        <taxon>Pseudomonadota</taxon>
        <taxon>Alphaproteobacteria</taxon>
        <taxon>Rhodobacterales</taxon>
        <taxon>Paracoccaceae</taxon>
        <taxon>Cereibacter</taxon>
    </lineage>
</organism>
<feature type="chain" id="PRO_5016076802" evidence="3">
    <location>
        <begin position="27"/>
        <end position="530"/>
    </location>
</feature>
<dbReference type="InterPro" id="IPR030678">
    <property type="entry name" value="Peptide/Ni-bd"/>
</dbReference>
<dbReference type="Gene3D" id="3.10.105.10">
    <property type="entry name" value="Dipeptide-binding Protein, Domain 3"/>
    <property type="match status" value="1"/>
</dbReference>
<reference evidence="5 6" key="1">
    <citation type="submission" date="2017-08" db="EMBL/GenBank/DDBJ databases">
        <title>Infants hospitalized years apart are colonized by the same room-sourced microbial strains.</title>
        <authorList>
            <person name="Brooks B."/>
            <person name="Olm M.R."/>
            <person name="Firek B.A."/>
            <person name="Baker R."/>
            <person name="Thomas B.C."/>
            <person name="Morowitz M.J."/>
            <person name="Banfield J.F."/>
        </authorList>
    </citation>
    <scope>NUCLEOTIDE SEQUENCE [LARGE SCALE GENOMIC DNA]</scope>
    <source>
        <strain evidence="5">S2_003_000_R2_11</strain>
    </source>
</reference>
<dbReference type="CDD" id="cd08512">
    <property type="entry name" value="PBP2_NikA_DppA_OppA_like_7"/>
    <property type="match status" value="1"/>
</dbReference>
<evidence type="ECO:0000256" key="3">
    <source>
        <dbReference type="SAM" id="SignalP"/>
    </source>
</evidence>
<dbReference type="Pfam" id="PF00496">
    <property type="entry name" value="SBP_bac_5"/>
    <property type="match status" value="1"/>
</dbReference>
<dbReference type="PANTHER" id="PTHR30290:SF34">
    <property type="entry name" value="ABC TRANSPORTER, PERIPLASMIC OLIGO-PEPTIDE BINDING PROTEIN, PUTATIVE-RELATED"/>
    <property type="match status" value="1"/>
</dbReference>
<sequence>MFFRLRSMAVAAVASLAVAHAVPVYAETPPDTLIQALAIDDIISLDPAEVFEISTTEMLGNSYETIIGYDINDVSKIFGVVADNWTLSPDGLTMSFNIKQGKKFASGNDMTAADVVYSLVRTVKLDKSPAFILGQFGLTPDNVEEKVKQTGDYSFDLTMDKPYAPTFLLYCLTASVASVVDSALVKENEVDGDYGYNWLKTNYAGSGPFTIREWRANESVVMERNENYTGTKPTLARAIFRHIPEAATQRLLLEKGDIDIARNLLPEELAAIGSNPDIAIQSAPKGTIFYISLNQKNPNLAKPEVAEAMKYLVDYQAIADTIVKGKYDVHQTFLPKGFLGALEENPYKLDVAKAKELLAKAGLADGFTVTMDTRNSPDVTAIAQAVQQTMAEAGIKLEIIPGDGGQTLEKYRARTHDMYIGVWGPDYQDPHTNATFARNPDNSDDAAAKTLAWRNAWEIPELTAKADAAVMEGDPAKRAQMYVDLQKEVLATSPFIIMFQQTEIAALRSNVKGFEMGPSFSDNRFIAVTK</sequence>
<evidence type="ECO:0000313" key="5">
    <source>
        <dbReference type="EMBL" id="PZQ97583.1"/>
    </source>
</evidence>
<dbReference type="GO" id="GO:1904680">
    <property type="term" value="F:peptide transmembrane transporter activity"/>
    <property type="evidence" value="ECO:0007669"/>
    <property type="project" value="TreeGrafter"/>
</dbReference>
<comment type="caution">
    <text evidence="5">The sequence shown here is derived from an EMBL/GenBank/DDBJ whole genome shotgun (WGS) entry which is preliminary data.</text>
</comment>
<dbReference type="Proteomes" id="UP000248975">
    <property type="component" value="Unassembled WGS sequence"/>
</dbReference>
<proteinExistence type="inferred from homology"/>
<evidence type="ECO:0000256" key="2">
    <source>
        <dbReference type="ARBA" id="ARBA00005695"/>
    </source>
</evidence>
<dbReference type="GO" id="GO:0043190">
    <property type="term" value="C:ATP-binding cassette (ABC) transporter complex"/>
    <property type="evidence" value="ECO:0007669"/>
    <property type="project" value="InterPro"/>
</dbReference>
<feature type="signal peptide" evidence="3">
    <location>
        <begin position="1"/>
        <end position="26"/>
    </location>
</feature>
<evidence type="ECO:0000259" key="4">
    <source>
        <dbReference type="Pfam" id="PF00496"/>
    </source>
</evidence>
<keyword evidence="3" id="KW-0732">Signal</keyword>
<protein>
    <submittedName>
        <fullName evidence="5">ABC transporter substrate-binding protein</fullName>
    </submittedName>
</protein>
<dbReference type="Gene3D" id="3.90.76.10">
    <property type="entry name" value="Dipeptide-binding Protein, Domain 1"/>
    <property type="match status" value="1"/>
</dbReference>
<dbReference type="GO" id="GO:0030288">
    <property type="term" value="C:outer membrane-bounded periplasmic space"/>
    <property type="evidence" value="ECO:0007669"/>
    <property type="project" value="UniProtKB-ARBA"/>
</dbReference>
<comment type="subcellular location">
    <subcellularLocation>
        <location evidence="1">Periplasm</location>
    </subcellularLocation>
</comment>
<accession>A0A2W5U2N2</accession>
<dbReference type="Gene3D" id="3.40.190.10">
    <property type="entry name" value="Periplasmic binding protein-like II"/>
    <property type="match status" value="1"/>
</dbReference>
<dbReference type="PANTHER" id="PTHR30290">
    <property type="entry name" value="PERIPLASMIC BINDING COMPONENT OF ABC TRANSPORTER"/>
    <property type="match status" value="1"/>
</dbReference>
<dbReference type="InterPro" id="IPR039424">
    <property type="entry name" value="SBP_5"/>
</dbReference>
<dbReference type="GO" id="GO:0015833">
    <property type="term" value="P:peptide transport"/>
    <property type="evidence" value="ECO:0007669"/>
    <property type="project" value="TreeGrafter"/>
</dbReference>
<dbReference type="PIRSF" id="PIRSF002741">
    <property type="entry name" value="MppA"/>
    <property type="match status" value="1"/>
</dbReference>
<evidence type="ECO:0000313" key="6">
    <source>
        <dbReference type="Proteomes" id="UP000248975"/>
    </source>
</evidence>
<feature type="domain" description="Solute-binding protein family 5" evidence="4">
    <location>
        <begin position="80"/>
        <end position="441"/>
    </location>
</feature>
<dbReference type="EMBL" id="QFQS01000002">
    <property type="protein sequence ID" value="PZQ97583.1"/>
    <property type="molecule type" value="Genomic_DNA"/>
</dbReference>
<comment type="similarity">
    <text evidence="2">Belongs to the bacterial solute-binding protein 5 family.</text>
</comment>
<dbReference type="SUPFAM" id="SSF53850">
    <property type="entry name" value="Periplasmic binding protein-like II"/>
    <property type="match status" value="1"/>
</dbReference>
<gene>
    <name evidence="5" type="ORF">DI533_10390</name>
</gene>